<feature type="transmembrane region" description="Helical" evidence="7">
    <location>
        <begin position="471"/>
        <end position="492"/>
    </location>
</feature>
<dbReference type="EMBL" id="KZ293490">
    <property type="protein sequence ID" value="PBK60220.1"/>
    <property type="molecule type" value="Genomic_DNA"/>
</dbReference>
<dbReference type="SUPFAM" id="SSF103473">
    <property type="entry name" value="MFS general substrate transporter"/>
    <property type="match status" value="1"/>
</dbReference>
<feature type="transmembrane region" description="Helical" evidence="7">
    <location>
        <begin position="373"/>
        <end position="395"/>
    </location>
</feature>
<dbReference type="Gene3D" id="1.20.1250.20">
    <property type="entry name" value="MFS general substrate transporter like domains"/>
    <property type="match status" value="1"/>
</dbReference>
<feature type="region of interest" description="Disordered" evidence="6">
    <location>
        <begin position="1"/>
        <end position="25"/>
    </location>
</feature>
<evidence type="ECO:0000256" key="7">
    <source>
        <dbReference type="SAM" id="Phobius"/>
    </source>
</evidence>
<comment type="subcellular location">
    <subcellularLocation>
        <location evidence="1">Membrane</location>
        <topology evidence="1">Multi-pass membrane protein</topology>
    </subcellularLocation>
</comment>
<dbReference type="AlphaFoldDB" id="A0A2H3ARH6"/>
<feature type="transmembrane region" description="Helical" evidence="7">
    <location>
        <begin position="208"/>
        <end position="230"/>
    </location>
</feature>
<feature type="transmembrane region" description="Helical" evidence="7">
    <location>
        <begin position="116"/>
        <end position="134"/>
    </location>
</feature>
<evidence type="ECO:0000256" key="2">
    <source>
        <dbReference type="ARBA" id="ARBA00022448"/>
    </source>
</evidence>
<organism evidence="8 9">
    <name type="scientific">Armillaria solidipes</name>
    <dbReference type="NCBI Taxonomy" id="1076256"/>
    <lineage>
        <taxon>Eukaryota</taxon>
        <taxon>Fungi</taxon>
        <taxon>Dikarya</taxon>
        <taxon>Basidiomycota</taxon>
        <taxon>Agaricomycotina</taxon>
        <taxon>Agaricomycetes</taxon>
        <taxon>Agaricomycetidae</taxon>
        <taxon>Agaricales</taxon>
        <taxon>Marasmiineae</taxon>
        <taxon>Physalacriaceae</taxon>
        <taxon>Armillaria</taxon>
    </lineage>
</organism>
<dbReference type="InterPro" id="IPR011701">
    <property type="entry name" value="MFS"/>
</dbReference>
<name>A0A2H3ARH6_9AGAR</name>
<keyword evidence="2" id="KW-0813">Transport</keyword>
<evidence type="ECO:0000256" key="6">
    <source>
        <dbReference type="SAM" id="MobiDB-lite"/>
    </source>
</evidence>
<evidence type="ECO:0000256" key="4">
    <source>
        <dbReference type="ARBA" id="ARBA00022989"/>
    </source>
</evidence>
<feature type="transmembrane region" description="Helical" evidence="7">
    <location>
        <begin position="242"/>
        <end position="262"/>
    </location>
</feature>
<dbReference type="InterPro" id="IPR036259">
    <property type="entry name" value="MFS_trans_sf"/>
</dbReference>
<sequence length="508" mass="55694">MAPFQFPPSGASDLSPTSDATANKEDREAGIIVDDNDVIDVAAEKKYDAHLSQLTLILNGYGARLLKQLDLRIIPALVAIFISVSVASESFGNSVILNASTGDSLLQVLHMTRRQFLAVASISLVSHALFPIPSNYMLKYFSPPSWLAFLALGSGVGLMIMAASQNYITLLFFRLLLSAFSIGTGPPGVVYFFTLYSCSSFYRSLRTSLILASLPLGAAFSGCIAYGVGLLNGIRGLEGWRWLFLIEGTPPCTLATLVYLFLPSYPENATWLSNDDHALAVRRMKQESSKSLGHDKITWDGAKSTLKNERLYLHYLLTVTFSVPEQSMWLFVPTIVSGLGYDGRDAQLLAVPPLAAAFIASVGLSAVADRYRAWSMCTLVSFVLAGTTFIVQGMSQCMRYAAFMTHYVLLCFASTFTFMPYASMLTWFTGNLRDTNGTTLAIPFNTIPSVVGQAIVYIYKPREALGYSTGLYTNGAVLLVGAACVQLLRWIYQRKNRYLDVGQHPWIV</sequence>
<evidence type="ECO:0000256" key="5">
    <source>
        <dbReference type="ARBA" id="ARBA00023136"/>
    </source>
</evidence>
<evidence type="ECO:0000313" key="8">
    <source>
        <dbReference type="EMBL" id="PBK60220.1"/>
    </source>
</evidence>
<dbReference type="Pfam" id="PF07690">
    <property type="entry name" value="MFS_1"/>
    <property type="match status" value="1"/>
</dbReference>
<dbReference type="PANTHER" id="PTHR43791">
    <property type="entry name" value="PERMEASE-RELATED"/>
    <property type="match status" value="1"/>
</dbReference>
<evidence type="ECO:0000256" key="3">
    <source>
        <dbReference type="ARBA" id="ARBA00022692"/>
    </source>
</evidence>
<feature type="transmembrane region" description="Helical" evidence="7">
    <location>
        <begin position="440"/>
        <end position="459"/>
    </location>
</feature>
<dbReference type="Proteomes" id="UP000218334">
    <property type="component" value="Unassembled WGS sequence"/>
</dbReference>
<keyword evidence="9" id="KW-1185">Reference proteome</keyword>
<dbReference type="GO" id="GO:0016020">
    <property type="term" value="C:membrane"/>
    <property type="evidence" value="ECO:0007669"/>
    <property type="project" value="UniProtKB-SubCell"/>
</dbReference>
<accession>A0A2H3ARH6</accession>
<dbReference type="PANTHER" id="PTHR43791:SF49">
    <property type="entry name" value="TRANSPORTER, PUTATIVE (AFU_ORTHOLOGUE AFUA_4G04250)-RELATED"/>
    <property type="match status" value="1"/>
</dbReference>
<feature type="transmembrane region" description="Helical" evidence="7">
    <location>
        <begin position="175"/>
        <end position="196"/>
    </location>
</feature>
<keyword evidence="3 7" id="KW-0812">Transmembrane</keyword>
<dbReference type="STRING" id="1076256.A0A2H3ARH6"/>
<feature type="transmembrane region" description="Helical" evidence="7">
    <location>
        <begin position="348"/>
        <end position="367"/>
    </location>
</feature>
<evidence type="ECO:0000313" key="9">
    <source>
        <dbReference type="Proteomes" id="UP000218334"/>
    </source>
</evidence>
<gene>
    <name evidence="8" type="ORF">ARMSODRAFT_898347</name>
</gene>
<evidence type="ECO:0000256" key="1">
    <source>
        <dbReference type="ARBA" id="ARBA00004141"/>
    </source>
</evidence>
<feature type="transmembrane region" description="Helical" evidence="7">
    <location>
        <begin position="312"/>
        <end position="336"/>
    </location>
</feature>
<feature type="transmembrane region" description="Helical" evidence="7">
    <location>
        <begin position="407"/>
        <end position="428"/>
    </location>
</feature>
<protein>
    <submittedName>
        <fullName evidence="8">MFS general substrate transporter</fullName>
    </submittedName>
</protein>
<reference evidence="9" key="1">
    <citation type="journal article" date="2017" name="Nat. Ecol. Evol.">
        <title>Genome expansion and lineage-specific genetic innovations in the forest pathogenic fungi Armillaria.</title>
        <authorList>
            <person name="Sipos G."/>
            <person name="Prasanna A.N."/>
            <person name="Walter M.C."/>
            <person name="O'Connor E."/>
            <person name="Balint B."/>
            <person name="Krizsan K."/>
            <person name="Kiss B."/>
            <person name="Hess J."/>
            <person name="Varga T."/>
            <person name="Slot J."/>
            <person name="Riley R."/>
            <person name="Boka B."/>
            <person name="Rigling D."/>
            <person name="Barry K."/>
            <person name="Lee J."/>
            <person name="Mihaltcheva S."/>
            <person name="LaButti K."/>
            <person name="Lipzen A."/>
            <person name="Waldron R."/>
            <person name="Moloney N.M."/>
            <person name="Sperisen C."/>
            <person name="Kredics L."/>
            <person name="Vagvoelgyi C."/>
            <person name="Patrignani A."/>
            <person name="Fitzpatrick D."/>
            <person name="Nagy I."/>
            <person name="Doyle S."/>
            <person name="Anderson J.B."/>
            <person name="Grigoriev I.V."/>
            <person name="Gueldener U."/>
            <person name="Muensterkoetter M."/>
            <person name="Nagy L.G."/>
        </authorList>
    </citation>
    <scope>NUCLEOTIDE SEQUENCE [LARGE SCALE GENOMIC DNA]</scope>
    <source>
        <strain evidence="9">28-4</strain>
    </source>
</reference>
<keyword evidence="5 7" id="KW-0472">Membrane</keyword>
<feature type="transmembrane region" description="Helical" evidence="7">
    <location>
        <begin position="146"/>
        <end position="163"/>
    </location>
</feature>
<feature type="compositionally biased region" description="Polar residues" evidence="6">
    <location>
        <begin position="12"/>
        <end position="21"/>
    </location>
</feature>
<dbReference type="GO" id="GO:0022857">
    <property type="term" value="F:transmembrane transporter activity"/>
    <property type="evidence" value="ECO:0007669"/>
    <property type="project" value="InterPro"/>
</dbReference>
<keyword evidence="4 7" id="KW-1133">Transmembrane helix</keyword>
<proteinExistence type="predicted"/>